<dbReference type="InterPro" id="IPR006089">
    <property type="entry name" value="Acyl-CoA_DH_CS"/>
</dbReference>
<evidence type="ECO:0000313" key="11">
    <source>
        <dbReference type="Proteomes" id="UP000192920"/>
    </source>
</evidence>
<evidence type="ECO:0000256" key="1">
    <source>
        <dbReference type="ARBA" id="ARBA00001974"/>
    </source>
</evidence>
<protein>
    <submittedName>
        <fullName evidence="10">Putative acyl-CoA dehydrogenase</fullName>
    </submittedName>
</protein>
<dbReference type="InterPro" id="IPR009075">
    <property type="entry name" value="AcylCo_DH/oxidase_C"/>
</dbReference>
<dbReference type="STRING" id="1123014.SAMN02745746_01906"/>
<dbReference type="PROSITE" id="PS00073">
    <property type="entry name" value="ACYL_COA_DH_2"/>
    <property type="match status" value="1"/>
</dbReference>
<keyword evidence="4 5" id="KW-0274">FAD</keyword>
<organism evidence="10 11">
    <name type="scientific">Pseudogulbenkiania subflava DSM 22618</name>
    <dbReference type="NCBI Taxonomy" id="1123014"/>
    <lineage>
        <taxon>Bacteria</taxon>
        <taxon>Pseudomonadati</taxon>
        <taxon>Pseudomonadota</taxon>
        <taxon>Betaproteobacteria</taxon>
        <taxon>Neisseriales</taxon>
        <taxon>Chromobacteriaceae</taxon>
        <taxon>Pseudogulbenkiania</taxon>
    </lineage>
</organism>
<dbReference type="NCBIfam" id="NF008594">
    <property type="entry name" value="PRK11561.1"/>
    <property type="match status" value="1"/>
</dbReference>
<dbReference type="EMBL" id="FXAG01000008">
    <property type="protein sequence ID" value="SMF20853.1"/>
    <property type="molecule type" value="Genomic_DNA"/>
</dbReference>
<dbReference type="Pfam" id="PF00441">
    <property type="entry name" value="Acyl-CoA_dh_1"/>
    <property type="match status" value="1"/>
</dbReference>
<keyword evidence="11" id="KW-1185">Reference proteome</keyword>
<evidence type="ECO:0000313" key="10">
    <source>
        <dbReference type="EMBL" id="SMF20853.1"/>
    </source>
</evidence>
<feature type="domain" description="Acyl-CoA dehydrogenase/oxidase C-terminal" evidence="7">
    <location>
        <begin position="283"/>
        <end position="437"/>
    </location>
</feature>
<dbReference type="GO" id="GO:0003995">
    <property type="term" value="F:acyl-CoA dehydrogenase activity"/>
    <property type="evidence" value="ECO:0007669"/>
    <property type="project" value="InterPro"/>
</dbReference>
<evidence type="ECO:0000259" key="8">
    <source>
        <dbReference type="Pfam" id="PF02770"/>
    </source>
</evidence>
<keyword evidence="5" id="KW-0560">Oxidoreductase</keyword>
<evidence type="ECO:0000256" key="6">
    <source>
        <dbReference type="SAM" id="MobiDB-lite"/>
    </source>
</evidence>
<dbReference type="PANTHER" id="PTHR42707:SF3">
    <property type="entry name" value="ACYL-COA DEHYDROGENASE AIDB-RELATED"/>
    <property type="match status" value="1"/>
</dbReference>
<dbReference type="RefSeq" id="WP_085276174.1">
    <property type="nucleotide sequence ID" value="NZ_FXAG01000008.1"/>
</dbReference>
<evidence type="ECO:0000259" key="7">
    <source>
        <dbReference type="Pfam" id="PF00441"/>
    </source>
</evidence>
<gene>
    <name evidence="10" type="ORF">SAMN02745746_01906</name>
</gene>
<accession>A0A1Y6BPP8</accession>
<proteinExistence type="inferred from homology"/>
<comment type="similarity">
    <text evidence="2 5">Belongs to the acyl-CoA dehydrogenase family.</text>
</comment>
<reference evidence="11" key="1">
    <citation type="submission" date="2017-04" db="EMBL/GenBank/DDBJ databases">
        <authorList>
            <person name="Varghese N."/>
            <person name="Submissions S."/>
        </authorList>
    </citation>
    <scope>NUCLEOTIDE SEQUENCE [LARGE SCALE GENOMIC DNA]</scope>
    <source>
        <strain evidence="11">DSM 22618</strain>
    </source>
</reference>
<feature type="region of interest" description="Disordered" evidence="6">
    <location>
        <begin position="183"/>
        <end position="203"/>
    </location>
</feature>
<feature type="domain" description="Adaptive response protein AidB N-terminal" evidence="9">
    <location>
        <begin position="10"/>
        <end position="165"/>
    </location>
</feature>
<dbReference type="PANTHER" id="PTHR42707">
    <property type="entry name" value="ACYL-COA DEHYDROGENASE"/>
    <property type="match status" value="1"/>
</dbReference>
<dbReference type="SUPFAM" id="SSF47203">
    <property type="entry name" value="Acyl-CoA dehydrogenase C-terminal domain-like"/>
    <property type="match status" value="1"/>
</dbReference>
<dbReference type="Proteomes" id="UP000192920">
    <property type="component" value="Unassembled WGS sequence"/>
</dbReference>
<sequence length="541" mass="58992">MPPSAREVLNQPPPLVDYNLFSSDAALQEGVVREGAAWAREPLFHCGALLGRRDSFELGRLANRYPPLLHGFDAQGFRLDEVEFHPAWHTLMRGIVDRGLHCAPWEEPRPGAHVARAAAFLLQAQVEAGTLCPTTMTFGAIPVLSQHAGLTLDWLPTLCSHDYDERDLPLAQKHGGLVGMGMTEKQGGSDVRSNTTRAEPSADGSYRLSGHKWFFSVPQSDAHLVLAQAPGGLSCFFLPRWLPDGTRNAVRLLRLKDKLGNRSNASAEVEFDAAYAVLLGEEGRGVPLILEMGGHTRFDCLLGSTGMMRQVLAQAVHHCRHRRAFGQRLIEQPLMLNVLADMALETEAAITLALRLARAGDAPDDEGETLLRRLLVPAGKYWVCKRGPELAAEAMEVLGGNGYMAESVAARAYAEMPVNSIWEGSGNVMCLDVLRTLAKHPRARDVLLAELAQVPGRHPLYRHALGRLSDQLQCPVAEADARHLVRRMVLLVQAGLLLRHAPEALAEAFCASRLGEDWGGSFGSLPSTLALAPIVKRALVI</sequence>
<evidence type="ECO:0000256" key="5">
    <source>
        <dbReference type="RuleBase" id="RU362125"/>
    </source>
</evidence>
<dbReference type="Pfam" id="PF02770">
    <property type="entry name" value="Acyl-CoA_dh_M"/>
    <property type="match status" value="1"/>
</dbReference>
<evidence type="ECO:0000256" key="4">
    <source>
        <dbReference type="ARBA" id="ARBA00022827"/>
    </source>
</evidence>
<feature type="domain" description="Acyl-CoA oxidase/dehydrogenase middle" evidence="8">
    <location>
        <begin position="180"/>
        <end position="273"/>
    </location>
</feature>
<dbReference type="Pfam" id="PF18158">
    <property type="entry name" value="AidB_N"/>
    <property type="match status" value="1"/>
</dbReference>
<dbReference type="InterPro" id="IPR052904">
    <property type="entry name" value="Acyl-CoA_dehydrogenase-like"/>
</dbReference>
<dbReference type="InterPro" id="IPR041504">
    <property type="entry name" value="AidB_N"/>
</dbReference>
<dbReference type="InterPro" id="IPR036250">
    <property type="entry name" value="AcylCo_DH-like_C"/>
</dbReference>
<evidence type="ECO:0000256" key="3">
    <source>
        <dbReference type="ARBA" id="ARBA00022630"/>
    </source>
</evidence>
<dbReference type="Gene3D" id="6.10.250.600">
    <property type="match status" value="1"/>
</dbReference>
<comment type="cofactor">
    <cofactor evidence="1 5">
        <name>FAD</name>
        <dbReference type="ChEBI" id="CHEBI:57692"/>
    </cofactor>
</comment>
<keyword evidence="3 5" id="KW-0285">Flavoprotein</keyword>
<dbReference type="PROSITE" id="PS00072">
    <property type="entry name" value="ACYL_COA_DH_1"/>
    <property type="match status" value="1"/>
</dbReference>
<dbReference type="InterPro" id="IPR009100">
    <property type="entry name" value="AcylCoA_DH/oxidase_NM_dom_sf"/>
</dbReference>
<dbReference type="Gene3D" id="2.40.110.20">
    <property type="match status" value="1"/>
</dbReference>
<evidence type="ECO:0000259" key="9">
    <source>
        <dbReference type="Pfam" id="PF18158"/>
    </source>
</evidence>
<dbReference type="Gene3D" id="1.20.140.10">
    <property type="entry name" value="Butyryl-CoA Dehydrogenase, subunit A, domain 3"/>
    <property type="match status" value="1"/>
</dbReference>
<dbReference type="SUPFAM" id="SSF56645">
    <property type="entry name" value="Acyl-CoA dehydrogenase NM domain-like"/>
    <property type="match status" value="1"/>
</dbReference>
<evidence type="ECO:0000256" key="2">
    <source>
        <dbReference type="ARBA" id="ARBA00009347"/>
    </source>
</evidence>
<dbReference type="AlphaFoldDB" id="A0A1Y6BPP8"/>
<dbReference type="InterPro" id="IPR006091">
    <property type="entry name" value="Acyl-CoA_Oxase/DH_mid-dom"/>
</dbReference>
<name>A0A1Y6BPP8_9NEIS</name>